<protein>
    <submittedName>
        <fullName evidence="1">Uncharacterized protein</fullName>
    </submittedName>
</protein>
<comment type="caution">
    <text evidence="1">The sequence shown here is derived from an EMBL/GenBank/DDBJ whole genome shotgun (WGS) entry which is preliminary data.</text>
</comment>
<sequence>MSRINSILDRQIKYIASRHGKGISNGTCERAILFFLAGAWQGDILIAFPSFTIQ</sequence>
<organism evidence="1 2">
    <name type="scientific">Peribacillus huizhouensis</name>
    <dbReference type="NCBI Taxonomy" id="1501239"/>
    <lineage>
        <taxon>Bacteria</taxon>
        <taxon>Bacillati</taxon>
        <taxon>Bacillota</taxon>
        <taxon>Bacilli</taxon>
        <taxon>Bacillales</taxon>
        <taxon>Bacillaceae</taxon>
        <taxon>Peribacillus</taxon>
    </lineage>
</organism>
<dbReference type="Proteomes" id="UP000626697">
    <property type="component" value="Unassembled WGS sequence"/>
</dbReference>
<evidence type="ECO:0000313" key="2">
    <source>
        <dbReference type="Proteomes" id="UP000626697"/>
    </source>
</evidence>
<evidence type="ECO:0000313" key="1">
    <source>
        <dbReference type="EMBL" id="MBA9026372.1"/>
    </source>
</evidence>
<proteinExistence type="predicted"/>
<accession>A0ABR6CMW3</accession>
<gene>
    <name evidence="1" type="ORF">HNP81_001657</name>
</gene>
<dbReference type="RefSeq" id="WP_154663986.1">
    <property type="nucleotide sequence ID" value="NZ_JACJHX010000004.1"/>
</dbReference>
<keyword evidence="2" id="KW-1185">Reference proteome</keyword>
<reference evidence="1 2" key="1">
    <citation type="submission" date="2020-08" db="EMBL/GenBank/DDBJ databases">
        <title>Genomic Encyclopedia of Type Strains, Phase IV (KMG-IV): sequencing the most valuable type-strain genomes for metagenomic binning, comparative biology and taxonomic classification.</title>
        <authorList>
            <person name="Goeker M."/>
        </authorList>
    </citation>
    <scope>NUCLEOTIDE SEQUENCE [LARGE SCALE GENOMIC DNA]</scope>
    <source>
        <strain evidence="1 2">DSM 105481</strain>
    </source>
</reference>
<name>A0ABR6CMW3_9BACI</name>
<dbReference type="EMBL" id="JACJHX010000004">
    <property type="protein sequence ID" value="MBA9026372.1"/>
    <property type="molecule type" value="Genomic_DNA"/>
</dbReference>